<dbReference type="RefSeq" id="WP_087567497.1">
    <property type="nucleotide sequence ID" value="NZ_BDQX01000131.1"/>
</dbReference>
<dbReference type="InterPro" id="IPR032808">
    <property type="entry name" value="DoxX"/>
</dbReference>
<evidence type="ECO:0000256" key="2">
    <source>
        <dbReference type="ARBA" id="ARBA00022692"/>
    </source>
</evidence>
<dbReference type="Pfam" id="PF13564">
    <property type="entry name" value="DoxX_2"/>
    <property type="match status" value="1"/>
</dbReference>
<dbReference type="AlphaFoldDB" id="A0A2R5EXH0"/>
<feature type="transmembrane region" description="Helical" evidence="5">
    <location>
        <begin position="99"/>
        <end position="116"/>
    </location>
</feature>
<evidence type="ECO:0000256" key="5">
    <source>
        <dbReference type="SAM" id="Phobius"/>
    </source>
</evidence>
<dbReference type="EMBL" id="BDQX01000131">
    <property type="protein sequence ID" value="GBG08054.1"/>
    <property type="molecule type" value="Genomic_DNA"/>
</dbReference>
<evidence type="ECO:0000256" key="4">
    <source>
        <dbReference type="ARBA" id="ARBA00023136"/>
    </source>
</evidence>
<evidence type="ECO:0008006" key="8">
    <source>
        <dbReference type="Google" id="ProtNLM"/>
    </source>
</evidence>
<accession>A0A2R5EXH0</accession>
<dbReference type="GO" id="GO:0016020">
    <property type="term" value="C:membrane"/>
    <property type="evidence" value="ECO:0007669"/>
    <property type="project" value="UniProtKB-SubCell"/>
</dbReference>
<feature type="transmembrane region" description="Helical" evidence="5">
    <location>
        <begin position="69"/>
        <end position="87"/>
    </location>
</feature>
<organism evidence="6 7">
    <name type="scientific">Paenibacillus agaridevorans</name>
    <dbReference type="NCBI Taxonomy" id="171404"/>
    <lineage>
        <taxon>Bacteria</taxon>
        <taxon>Bacillati</taxon>
        <taxon>Bacillota</taxon>
        <taxon>Bacilli</taxon>
        <taxon>Bacillales</taxon>
        <taxon>Paenibacillaceae</taxon>
        <taxon>Paenibacillus</taxon>
    </lineage>
</organism>
<feature type="transmembrane region" description="Helical" evidence="5">
    <location>
        <begin position="6"/>
        <end position="22"/>
    </location>
</feature>
<name>A0A2R5EXH0_9BACL</name>
<evidence type="ECO:0000256" key="1">
    <source>
        <dbReference type="ARBA" id="ARBA00004141"/>
    </source>
</evidence>
<evidence type="ECO:0000256" key="3">
    <source>
        <dbReference type="ARBA" id="ARBA00022989"/>
    </source>
</evidence>
<keyword evidence="7" id="KW-1185">Reference proteome</keyword>
<gene>
    <name evidence="6" type="ORF">PAT3040_02621</name>
</gene>
<comment type="subcellular location">
    <subcellularLocation>
        <location evidence="1">Membrane</location>
        <topology evidence="1">Multi-pass membrane protein</topology>
    </subcellularLocation>
</comment>
<comment type="caution">
    <text evidence="6">The sequence shown here is derived from an EMBL/GenBank/DDBJ whole genome shotgun (WGS) entry which is preliminary data.</text>
</comment>
<sequence length="121" mass="13125">MGIIAIVLQSLMIFAFFFSGVGKITGAKMQVDTFRHLGLPQWFRVATGFIALAGVVGLIIGFWNEGVLALAALWLACIMLGAVLFHIRSRDPIGKMIPAAMLMILTLVLASLHFSAMTDLF</sequence>
<evidence type="ECO:0000313" key="7">
    <source>
        <dbReference type="Proteomes" id="UP000245202"/>
    </source>
</evidence>
<keyword evidence="2 5" id="KW-0812">Transmembrane</keyword>
<proteinExistence type="predicted"/>
<keyword evidence="4 5" id="KW-0472">Membrane</keyword>
<protein>
    <recommendedName>
        <fullName evidence="8">DoxX family protein</fullName>
    </recommendedName>
</protein>
<dbReference type="Proteomes" id="UP000245202">
    <property type="component" value="Unassembled WGS sequence"/>
</dbReference>
<keyword evidence="3 5" id="KW-1133">Transmembrane helix</keyword>
<evidence type="ECO:0000313" key="6">
    <source>
        <dbReference type="EMBL" id="GBG08054.1"/>
    </source>
</evidence>
<feature type="transmembrane region" description="Helical" evidence="5">
    <location>
        <begin position="42"/>
        <end position="63"/>
    </location>
</feature>
<reference evidence="6 7" key="1">
    <citation type="submission" date="2017-08" db="EMBL/GenBank/DDBJ databases">
        <title>Substantial Increase in Enzyme Production by Combined Drug-Resistance Mutations in Paenibacillus agaridevorans.</title>
        <authorList>
            <person name="Tanaka Y."/>
            <person name="Funane K."/>
            <person name="Hosaka T."/>
            <person name="Shiwa Y."/>
            <person name="Fujita N."/>
            <person name="Miyazaki T."/>
            <person name="Yoshikawa H."/>
            <person name="Murakami K."/>
            <person name="Kasahara K."/>
            <person name="Inaoka T."/>
            <person name="Hiraga Y."/>
            <person name="Ochi K."/>
        </authorList>
    </citation>
    <scope>NUCLEOTIDE SEQUENCE [LARGE SCALE GENOMIC DNA]</scope>
    <source>
        <strain evidence="6 7">T-3040</strain>
    </source>
</reference>